<sequence>MKRTIKVTIRDFSKLEENLNDPNELKLYESANGQLYEAEIEHDGYAVIDLTDEDYIELAPDEYEYIIAEWTPAGTVGEMRIETKSDPADDAALLYRGVDAAGNELQAAQSLPKALIAGLAKTWFGDKKDKKNGVPE</sequence>
<dbReference type="Proteomes" id="UP000717624">
    <property type="component" value="Unassembled WGS sequence"/>
</dbReference>
<dbReference type="AlphaFoldDB" id="A0A938XXX7"/>
<reference evidence="1" key="1">
    <citation type="submission" date="2021-01" db="EMBL/GenBank/DDBJ databases">
        <title>Genomic Encyclopedia of Type Strains, Phase IV (KMG-IV): sequencing the most valuable type-strain genomes for metagenomic binning, comparative biology and taxonomic classification.</title>
        <authorList>
            <person name="Goeker M."/>
        </authorList>
    </citation>
    <scope>NUCLEOTIDE SEQUENCE</scope>
    <source>
        <strain evidence="1">DSM 25523</strain>
    </source>
</reference>
<evidence type="ECO:0000313" key="1">
    <source>
        <dbReference type="EMBL" id="MBM7588486.1"/>
    </source>
</evidence>
<evidence type="ECO:0000313" key="2">
    <source>
        <dbReference type="Proteomes" id="UP000717624"/>
    </source>
</evidence>
<dbReference type="RefSeq" id="WP_204516247.1">
    <property type="nucleotide sequence ID" value="NZ_BAABIN010000009.1"/>
</dbReference>
<accession>A0A938XXX7</accession>
<keyword evidence="2" id="KW-1185">Reference proteome</keyword>
<protein>
    <submittedName>
        <fullName evidence="1">Uncharacterized protein</fullName>
    </submittedName>
</protein>
<organism evidence="1 2">
    <name type="scientific">Brevibacillus fulvus</name>
    <dbReference type="NCBI Taxonomy" id="1125967"/>
    <lineage>
        <taxon>Bacteria</taxon>
        <taxon>Bacillati</taxon>
        <taxon>Bacillota</taxon>
        <taxon>Bacilli</taxon>
        <taxon>Bacillales</taxon>
        <taxon>Paenibacillaceae</taxon>
        <taxon>Brevibacillus</taxon>
    </lineage>
</organism>
<name>A0A938XXX7_9BACL</name>
<comment type="caution">
    <text evidence="1">The sequence shown here is derived from an EMBL/GenBank/DDBJ whole genome shotgun (WGS) entry which is preliminary data.</text>
</comment>
<dbReference type="EMBL" id="JAFBEB010000001">
    <property type="protein sequence ID" value="MBM7588486.1"/>
    <property type="molecule type" value="Genomic_DNA"/>
</dbReference>
<proteinExistence type="predicted"/>
<gene>
    <name evidence="1" type="ORF">JOD01_000072</name>
</gene>